<evidence type="ECO:0000313" key="3">
    <source>
        <dbReference type="Proteomes" id="UP000765509"/>
    </source>
</evidence>
<accession>A0A9Q3BYR5</accession>
<dbReference type="AlphaFoldDB" id="A0A9Q3BYR5"/>
<dbReference type="EMBL" id="AVOT02003421">
    <property type="protein sequence ID" value="MBW0473473.1"/>
    <property type="molecule type" value="Genomic_DNA"/>
</dbReference>
<organism evidence="2 3">
    <name type="scientific">Austropuccinia psidii MF-1</name>
    <dbReference type="NCBI Taxonomy" id="1389203"/>
    <lineage>
        <taxon>Eukaryota</taxon>
        <taxon>Fungi</taxon>
        <taxon>Dikarya</taxon>
        <taxon>Basidiomycota</taxon>
        <taxon>Pucciniomycotina</taxon>
        <taxon>Pucciniomycetes</taxon>
        <taxon>Pucciniales</taxon>
        <taxon>Sphaerophragmiaceae</taxon>
        <taxon>Austropuccinia</taxon>
    </lineage>
</organism>
<comment type="caution">
    <text evidence="2">The sequence shown here is derived from an EMBL/GenBank/DDBJ whole genome shotgun (WGS) entry which is preliminary data.</text>
</comment>
<protein>
    <submittedName>
        <fullName evidence="2">Uncharacterized protein</fullName>
    </submittedName>
</protein>
<gene>
    <name evidence="2" type="ORF">O181_013188</name>
</gene>
<evidence type="ECO:0000313" key="2">
    <source>
        <dbReference type="EMBL" id="MBW0473473.1"/>
    </source>
</evidence>
<feature type="region of interest" description="Disordered" evidence="1">
    <location>
        <begin position="67"/>
        <end position="101"/>
    </location>
</feature>
<evidence type="ECO:0000256" key="1">
    <source>
        <dbReference type="SAM" id="MobiDB-lite"/>
    </source>
</evidence>
<sequence length="141" mass="16173">MYWLLKIKDILTSLHPDMSETLVHKRISRKFGGDLECAIKNRFSEPFSTEDYINSMEDITTRTKIGRNWYKPPVDNNNSGKPISRPNKPQGRAPFKEAFASDDKPLGAIEGCEVDITLNLERPYPPLLRVPSHPARPRPRE</sequence>
<proteinExistence type="predicted"/>
<name>A0A9Q3BYR5_9BASI</name>
<keyword evidence="3" id="KW-1185">Reference proteome</keyword>
<dbReference type="Proteomes" id="UP000765509">
    <property type="component" value="Unassembled WGS sequence"/>
</dbReference>
<reference evidence="2" key="1">
    <citation type="submission" date="2021-03" db="EMBL/GenBank/DDBJ databases">
        <title>Draft genome sequence of rust myrtle Austropuccinia psidii MF-1, a brazilian biotype.</title>
        <authorList>
            <person name="Quecine M.C."/>
            <person name="Pachon D.M.R."/>
            <person name="Bonatelli M.L."/>
            <person name="Correr F.H."/>
            <person name="Franceschini L.M."/>
            <person name="Leite T.F."/>
            <person name="Margarido G.R.A."/>
            <person name="Almeida C.A."/>
            <person name="Ferrarezi J.A."/>
            <person name="Labate C.A."/>
        </authorList>
    </citation>
    <scope>NUCLEOTIDE SEQUENCE</scope>
    <source>
        <strain evidence="2">MF-1</strain>
    </source>
</reference>
<dbReference type="OrthoDB" id="2506710at2759"/>